<feature type="chain" id="PRO_5038486087" evidence="2">
    <location>
        <begin position="22"/>
        <end position="169"/>
    </location>
</feature>
<dbReference type="KEGG" id="fsa:C5Q98_07570"/>
<proteinExistence type="predicted"/>
<evidence type="ECO:0000256" key="2">
    <source>
        <dbReference type="SAM" id="SignalP"/>
    </source>
</evidence>
<dbReference type="PROSITE" id="PS51257">
    <property type="entry name" value="PROKAR_LIPOPROTEIN"/>
    <property type="match status" value="1"/>
</dbReference>
<protein>
    <submittedName>
        <fullName evidence="3">Uncharacterized protein</fullName>
    </submittedName>
</protein>
<organism evidence="3 4">
    <name type="scientific">Fastidiosipila sanguinis</name>
    <dbReference type="NCBI Taxonomy" id="236753"/>
    <lineage>
        <taxon>Bacteria</taxon>
        <taxon>Bacillati</taxon>
        <taxon>Bacillota</taxon>
        <taxon>Clostridia</taxon>
        <taxon>Eubacteriales</taxon>
        <taxon>Oscillospiraceae</taxon>
        <taxon>Fastidiosipila</taxon>
    </lineage>
</organism>
<dbReference type="Proteomes" id="UP000237947">
    <property type="component" value="Chromosome"/>
</dbReference>
<keyword evidence="2" id="KW-0732">Signal</keyword>
<accession>A0A2S0KPX4</accession>
<sequence length="169" mass="18768">MKKVVSILTALVLLTSVSCNTSEKETKKPAPQDTSGSSSIKEEIAESARISGSFSGTIVDLYPDYVMDDVTIKKALVQIPQQGLFLLNIDENINVEQIEKNKLYRFTIQEHDLKDDQLSLVLNSKSFFSRAGGSTLLSMFGKEIVIDAIDEIEEEAENSYENAVKIMIE</sequence>
<gene>
    <name evidence="3" type="ORF">C5Q98_07570</name>
</gene>
<evidence type="ECO:0000313" key="4">
    <source>
        <dbReference type="Proteomes" id="UP000237947"/>
    </source>
</evidence>
<dbReference type="AlphaFoldDB" id="A0A2S0KPX4"/>
<evidence type="ECO:0000256" key="1">
    <source>
        <dbReference type="SAM" id="MobiDB-lite"/>
    </source>
</evidence>
<name>A0A2S0KPX4_9FIRM</name>
<keyword evidence="4" id="KW-1185">Reference proteome</keyword>
<dbReference type="RefSeq" id="WP_106013022.1">
    <property type="nucleotide sequence ID" value="NZ_CP027226.1"/>
</dbReference>
<dbReference type="EMBL" id="CP027226">
    <property type="protein sequence ID" value="AVM43076.1"/>
    <property type="molecule type" value="Genomic_DNA"/>
</dbReference>
<feature type="region of interest" description="Disordered" evidence="1">
    <location>
        <begin position="22"/>
        <end position="41"/>
    </location>
</feature>
<feature type="signal peptide" evidence="2">
    <location>
        <begin position="1"/>
        <end position="21"/>
    </location>
</feature>
<evidence type="ECO:0000313" key="3">
    <source>
        <dbReference type="EMBL" id="AVM43076.1"/>
    </source>
</evidence>
<reference evidence="4" key="1">
    <citation type="submission" date="2018-02" db="EMBL/GenBank/DDBJ databases">
        <authorList>
            <person name="Holder M.E."/>
            <person name="Ajami N.J."/>
            <person name="Petrosino J.F."/>
        </authorList>
    </citation>
    <scope>NUCLEOTIDE SEQUENCE [LARGE SCALE GENOMIC DNA]</scope>
    <source>
        <strain evidence="4">CCUG 47711</strain>
    </source>
</reference>